<feature type="compositionally biased region" description="Polar residues" evidence="1">
    <location>
        <begin position="53"/>
        <end position="72"/>
    </location>
</feature>
<dbReference type="VEuPathDB" id="FungiDB:JI435_441600"/>
<reference evidence="3" key="1">
    <citation type="journal article" date="2007" name="Plant Cell">
        <title>Dothideomycete-plant interactions illuminated by genome sequencing and EST analysis of the wheat pathogen Stagonospora nodorum.</title>
        <authorList>
            <person name="Hane J.K."/>
            <person name="Lowe R.G."/>
            <person name="Solomon P.S."/>
            <person name="Tan K.C."/>
            <person name="Schoch C.L."/>
            <person name="Spatafora J.W."/>
            <person name="Crous P.W."/>
            <person name="Kodira C."/>
            <person name="Birren B.W."/>
            <person name="Galagan J.E."/>
            <person name="Torriani S.F."/>
            <person name="McDonald B.A."/>
            <person name="Oliver R.P."/>
        </authorList>
    </citation>
    <scope>NUCLEOTIDE SEQUENCE [LARGE SCALE GENOMIC DNA]</scope>
    <source>
        <strain evidence="3">SN15 / ATCC MYA-4574 / FGSC 10173</strain>
    </source>
</reference>
<name>Q0UEA6_PHANO</name>
<protein>
    <submittedName>
        <fullName evidence="2">Uncharacterized protein</fullName>
    </submittedName>
</protein>
<proteinExistence type="predicted"/>
<dbReference type="EMBL" id="CH445340">
    <property type="protein sequence ID" value="EAT82243.1"/>
    <property type="molecule type" value="Genomic_DNA"/>
</dbReference>
<feature type="region of interest" description="Disordered" evidence="1">
    <location>
        <begin position="132"/>
        <end position="151"/>
    </location>
</feature>
<dbReference type="Proteomes" id="UP000001055">
    <property type="component" value="Unassembled WGS sequence"/>
</dbReference>
<accession>Q0UEA6</accession>
<feature type="region of interest" description="Disordered" evidence="1">
    <location>
        <begin position="23"/>
        <end position="42"/>
    </location>
</feature>
<feature type="region of interest" description="Disordered" evidence="1">
    <location>
        <begin position="53"/>
        <end position="79"/>
    </location>
</feature>
<dbReference type="AlphaFoldDB" id="Q0UEA6"/>
<dbReference type="HOGENOM" id="CLU_1441528_0_0_1"/>
<organism evidence="2 3">
    <name type="scientific">Phaeosphaeria nodorum (strain SN15 / ATCC MYA-4574 / FGSC 10173)</name>
    <name type="common">Glume blotch fungus</name>
    <name type="synonym">Parastagonospora nodorum</name>
    <dbReference type="NCBI Taxonomy" id="321614"/>
    <lineage>
        <taxon>Eukaryota</taxon>
        <taxon>Fungi</taxon>
        <taxon>Dikarya</taxon>
        <taxon>Ascomycota</taxon>
        <taxon>Pezizomycotina</taxon>
        <taxon>Dothideomycetes</taxon>
        <taxon>Pleosporomycetidae</taxon>
        <taxon>Pleosporales</taxon>
        <taxon>Pleosporineae</taxon>
        <taxon>Phaeosphaeriaceae</taxon>
        <taxon>Parastagonospora</taxon>
    </lineage>
</organism>
<gene>
    <name evidence="2" type="ORF">SNOG_09908</name>
</gene>
<evidence type="ECO:0000313" key="2">
    <source>
        <dbReference type="EMBL" id="EAT82243.1"/>
    </source>
</evidence>
<sequence>MVAVQCLNRGRLFMLFPQPCAAANLSPGPSRKRRKGAHDQSAEWISRAEHNSRNVSISVTPSFPASKSTNGPSRRPEKNIVRKVSGSKARVHGRRNPVQSDLTAQKYEHKRGRVGARDKVKLEWRRDELDTSKVTGGEATQRGGVPLETSFGPHQALQYQTYLNTYRTSRDHRGVYVAVEALGRGGEA</sequence>
<dbReference type="KEGG" id="pno:SNOG_09908"/>
<dbReference type="RefSeq" id="XP_001800194.1">
    <property type="nucleotide sequence ID" value="XM_001800142.1"/>
</dbReference>
<dbReference type="InParanoid" id="Q0UEA6"/>
<evidence type="ECO:0000313" key="3">
    <source>
        <dbReference type="Proteomes" id="UP000001055"/>
    </source>
</evidence>
<evidence type="ECO:0000256" key="1">
    <source>
        <dbReference type="SAM" id="MobiDB-lite"/>
    </source>
</evidence>
<dbReference type="GeneID" id="5977555"/>